<dbReference type="SMART" id="SM00245">
    <property type="entry name" value="TSPc"/>
    <property type="match status" value="1"/>
</dbReference>
<feature type="domain" description="PDZ" evidence="1">
    <location>
        <begin position="102"/>
        <end position="182"/>
    </location>
</feature>
<dbReference type="InterPro" id="IPR005151">
    <property type="entry name" value="Tail-specific_protease"/>
</dbReference>
<proteinExistence type="predicted"/>
<dbReference type="InterPro" id="IPR029045">
    <property type="entry name" value="ClpP/crotonase-like_dom_sf"/>
</dbReference>
<dbReference type="AlphaFoldDB" id="A0A2G1BWP1"/>
<dbReference type="SUPFAM" id="SSF50156">
    <property type="entry name" value="PDZ domain-like"/>
    <property type="match status" value="1"/>
</dbReference>
<dbReference type="PROSITE" id="PS51257">
    <property type="entry name" value="PROKAR_LIPOPROTEIN"/>
    <property type="match status" value="1"/>
</dbReference>
<gene>
    <name evidence="3" type="ORF">CSC81_02880</name>
    <name evidence="2" type="ORF">Q8W23_03270</name>
</gene>
<dbReference type="Pfam" id="PF18294">
    <property type="entry name" value="Pept_S41_N"/>
    <property type="match status" value="1"/>
</dbReference>
<evidence type="ECO:0000313" key="5">
    <source>
        <dbReference type="Proteomes" id="UP001242342"/>
    </source>
</evidence>
<comment type="caution">
    <text evidence="3">The sequence shown here is derived from an EMBL/GenBank/DDBJ whole genome shotgun (WGS) entry which is preliminary data.</text>
</comment>
<evidence type="ECO:0000313" key="3">
    <source>
        <dbReference type="EMBL" id="PHN98453.1"/>
    </source>
</evidence>
<protein>
    <submittedName>
        <fullName evidence="3">Peptidase S41</fullName>
    </submittedName>
    <submittedName>
        <fullName evidence="2">S41 family peptidase</fullName>
    </submittedName>
</protein>
<sequence>MKLLKVSLIVLFSIILVSCSEKDDAPKNIEVQNFVWKGLNAYYLWQDLVPDLADRRFSNDNELYSYLSGYDDPANLFYNLLYMPNEYPKDPNRTYSWIVDDYIALEEAFAGTRLTSGMKLEGADYANGSGAYYIYVYDVVTGSDADAQGVTRGMIITEINGTTITRDNVNDLLDNDTFTIHLADYNGGNPVSNGTTITVTKSQVTENPVKVTNVITNGSHTIGYLMYNQFSRNFDGELNAEFAKFQSAGLTDLIIDLRYNGGGSVQTATYLGSMITGQFPGDLFAKQVWNHKVMEVTNPDLLINNFTDQILNKDQQGNVVLDEAINSLNLTTIYFIVSGDSASASELVINSLKPYIDVKLVGTQTYGKHVGSITLYDSDDYTRNGDNLKSHTWAMQPIVLEIQNVDGENAPEGFIPEVIIDEDPGNLGILGDPNEPLLQRTIQYITTGAKGVPTMKKGVQFSPSWNSNMMRPDYNNMYVELKYRTKRYKIKSS</sequence>
<dbReference type="PANTHER" id="PTHR32060">
    <property type="entry name" value="TAIL-SPECIFIC PROTEASE"/>
    <property type="match status" value="1"/>
</dbReference>
<dbReference type="GO" id="GO:0030288">
    <property type="term" value="C:outer membrane-bounded periplasmic space"/>
    <property type="evidence" value="ECO:0007669"/>
    <property type="project" value="TreeGrafter"/>
</dbReference>
<dbReference type="Proteomes" id="UP000222163">
    <property type="component" value="Unassembled WGS sequence"/>
</dbReference>
<organism evidence="3 4">
    <name type="scientific">Tenacibaculum discolor</name>
    <dbReference type="NCBI Taxonomy" id="361581"/>
    <lineage>
        <taxon>Bacteria</taxon>
        <taxon>Pseudomonadati</taxon>
        <taxon>Bacteroidota</taxon>
        <taxon>Flavobacteriia</taxon>
        <taxon>Flavobacteriales</taxon>
        <taxon>Flavobacteriaceae</taxon>
        <taxon>Tenacibaculum</taxon>
    </lineage>
</organism>
<dbReference type="EMBL" id="JAUYVU010000002">
    <property type="protein sequence ID" value="MDP2540490.1"/>
    <property type="molecule type" value="Genomic_DNA"/>
</dbReference>
<dbReference type="Gene3D" id="2.30.42.10">
    <property type="match status" value="1"/>
</dbReference>
<evidence type="ECO:0000313" key="4">
    <source>
        <dbReference type="Proteomes" id="UP000222163"/>
    </source>
</evidence>
<dbReference type="InterPro" id="IPR036034">
    <property type="entry name" value="PDZ_sf"/>
</dbReference>
<dbReference type="PROSITE" id="PS50106">
    <property type="entry name" value="PDZ"/>
    <property type="match status" value="1"/>
</dbReference>
<dbReference type="GO" id="GO:0007165">
    <property type="term" value="P:signal transduction"/>
    <property type="evidence" value="ECO:0007669"/>
    <property type="project" value="TreeGrafter"/>
</dbReference>
<evidence type="ECO:0000313" key="2">
    <source>
        <dbReference type="EMBL" id="MDP2540490.1"/>
    </source>
</evidence>
<dbReference type="InterPro" id="IPR001478">
    <property type="entry name" value="PDZ"/>
</dbReference>
<dbReference type="Gene3D" id="3.90.226.10">
    <property type="entry name" value="2-enoyl-CoA Hydratase, Chain A, domain 1"/>
    <property type="match status" value="1"/>
</dbReference>
<dbReference type="EMBL" id="PDUU01000003">
    <property type="protein sequence ID" value="PHN98453.1"/>
    <property type="molecule type" value="Genomic_DNA"/>
</dbReference>
<dbReference type="InterPro" id="IPR041613">
    <property type="entry name" value="Pept_S41_N"/>
</dbReference>
<dbReference type="GO" id="GO:0008236">
    <property type="term" value="F:serine-type peptidase activity"/>
    <property type="evidence" value="ECO:0007669"/>
    <property type="project" value="InterPro"/>
</dbReference>
<dbReference type="CDD" id="cd07561">
    <property type="entry name" value="Peptidase_S41_CPP_like"/>
    <property type="match status" value="1"/>
</dbReference>
<name>A0A2G1BWP1_9FLAO</name>
<evidence type="ECO:0000259" key="1">
    <source>
        <dbReference type="PROSITE" id="PS50106"/>
    </source>
</evidence>
<reference evidence="3" key="2">
    <citation type="submission" date="2017-10" db="EMBL/GenBank/DDBJ databases">
        <authorList>
            <person name="Enke T.N."/>
            <person name="Cordero O.X."/>
        </authorList>
    </citation>
    <scope>NUCLEOTIDE SEQUENCE</scope>
    <source>
        <strain evidence="3">4G03</strain>
    </source>
</reference>
<dbReference type="Proteomes" id="UP001242342">
    <property type="component" value="Unassembled WGS sequence"/>
</dbReference>
<dbReference type="RefSeq" id="WP_099214275.1">
    <property type="nucleotide sequence ID" value="NZ_JAUYVU010000002.1"/>
</dbReference>
<keyword evidence="5" id="KW-1185">Reference proteome</keyword>
<dbReference type="GO" id="GO:0006508">
    <property type="term" value="P:proteolysis"/>
    <property type="evidence" value="ECO:0007669"/>
    <property type="project" value="InterPro"/>
</dbReference>
<dbReference type="GO" id="GO:0004175">
    <property type="term" value="F:endopeptidase activity"/>
    <property type="evidence" value="ECO:0007669"/>
    <property type="project" value="TreeGrafter"/>
</dbReference>
<accession>A0A2G1BWP1</accession>
<dbReference type="Gene3D" id="3.30.750.170">
    <property type="match status" value="1"/>
</dbReference>
<reference evidence="2 5" key="3">
    <citation type="submission" date="2023-07" db="EMBL/GenBank/DDBJ databases">
        <title>Genome content predicts the carbon catabolic preferences of heterotrophic bacteria.</title>
        <authorList>
            <person name="Gralka M."/>
        </authorList>
    </citation>
    <scope>NUCLEOTIDE SEQUENCE [LARGE SCALE GENOMIC DNA]</scope>
    <source>
        <strain evidence="2 5">4G03</strain>
    </source>
</reference>
<dbReference type="SUPFAM" id="SSF52096">
    <property type="entry name" value="ClpP/crotonase"/>
    <property type="match status" value="1"/>
</dbReference>
<dbReference type="Pfam" id="PF03572">
    <property type="entry name" value="Peptidase_S41"/>
    <property type="match status" value="1"/>
</dbReference>
<reference evidence="3 4" key="1">
    <citation type="journal article" date="2016" name="Nat. Commun.">
        <title>Microbial interactions lead to rapid micro-scale successions on model marine particles.</title>
        <authorList>
            <person name="Datta M.S."/>
            <person name="Sliwerska E."/>
            <person name="Gore J."/>
            <person name="Polz M.F."/>
            <person name="Cordero O.X."/>
        </authorList>
    </citation>
    <scope>NUCLEOTIDE SEQUENCE [LARGE SCALE GENOMIC DNA]</scope>
    <source>
        <strain evidence="3 4">4G03</strain>
    </source>
</reference>
<dbReference type="PANTHER" id="PTHR32060:SF30">
    <property type="entry name" value="CARBOXY-TERMINAL PROCESSING PROTEASE CTPA"/>
    <property type="match status" value="1"/>
</dbReference>